<dbReference type="Proteomes" id="UP001199915">
    <property type="component" value="Unassembled WGS sequence"/>
</dbReference>
<organism evidence="3 7">
    <name type="scientific">Fusicatenibacter saccharivorans</name>
    <dbReference type="NCBI Taxonomy" id="1150298"/>
    <lineage>
        <taxon>Bacteria</taxon>
        <taxon>Bacillati</taxon>
        <taxon>Bacillota</taxon>
        <taxon>Clostridia</taxon>
        <taxon>Lachnospirales</taxon>
        <taxon>Lachnospiraceae</taxon>
        <taxon>Fusicatenibacter</taxon>
    </lineage>
</organism>
<evidence type="ECO:0000313" key="2">
    <source>
        <dbReference type="EMBL" id="CUO63801.1"/>
    </source>
</evidence>
<feature type="domain" description="HicB-like antitoxin of toxin-antitoxin system" evidence="1">
    <location>
        <begin position="5"/>
        <end position="72"/>
    </location>
</feature>
<dbReference type="Proteomes" id="UP000095709">
    <property type="component" value="Unassembled WGS sequence"/>
</dbReference>
<dbReference type="Gene3D" id="3.30.160.250">
    <property type="match status" value="1"/>
</dbReference>
<evidence type="ECO:0000313" key="4">
    <source>
        <dbReference type="EMBL" id="MBN2953970.1"/>
    </source>
</evidence>
<dbReference type="AlphaFoldDB" id="A0A174RPY2"/>
<dbReference type="Proteomes" id="UP000095706">
    <property type="component" value="Unassembled WGS sequence"/>
</dbReference>
<dbReference type="EMBL" id="JAFHBD010000045">
    <property type="protein sequence ID" value="MBN2953970.1"/>
    <property type="molecule type" value="Genomic_DNA"/>
</dbReference>
<reference evidence="5" key="3">
    <citation type="submission" date="2022-01" db="EMBL/GenBank/DDBJ databases">
        <title>Collection of gut derived symbiotic bacterial strains cultured from healthy donors.</title>
        <authorList>
            <person name="Lin H."/>
            <person name="Kohout C."/>
            <person name="Waligurski E."/>
            <person name="Pamer E.G."/>
        </authorList>
    </citation>
    <scope>NUCLEOTIDE SEQUENCE</scope>
    <source>
        <strain evidence="5">DFI.5.49</strain>
    </source>
</reference>
<dbReference type="InterPro" id="IPR031807">
    <property type="entry name" value="HicB-like"/>
</dbReference>
<dbReference type="Proteomes" id="UP000737612">
    <property type="component" value="Unassembled WGS sequence"/>
</dbReference>
<dbReference type="SUPFAM" id="SSF143100">
    <property type="entry name" value="TTHA1013/TTHA0281-like"/>
    <property type="match status" value="1"/>
</dbReference>
<gene>
    <name evidence="2" type="ORF">ERS852406_02458</name>
    <name evidence="3" type="ORF">ERS852498_02972</name>
    <name evidence="4" type="ORF">JTJ23_10345</name>
    <name evidence="5" type="ORF">L0N21_08830</name>
</gene>
<dbReference type="RefSeq" id="WP_055228190.1">
    <property type="nucleotide sequence ID" value="NZ_CABJFB010000001.1"/>
</dbReference>
<evidence type="ECO:0000313" key="6">
    <source>
        <dbReference type="Proteomes" id="UP000095706"/>
    </source>
</evidence>
<name>A0A174RPY2_9FIRM</name>
<accession>A0A174RPY2</accession>
<evidence type="ECO:0000259" key="1">
    <source>
        <dbReference type="Pfam" id="PF15919"/>
    </source>
</evidence>
<proteinExistence type="predicted"/>
<dbReference type="EMBL" id="CYYV01000011">
    <property type="protein sequence ID" value="CUO63801.1"/>
    <property type="molecule type" value="Genomic_DNA"/>
</dbReference>
<evidence type="ECO:0000313" key="7">
    <source>
        <dbReference type="Proteomes" id="UP000095709"/>
    </source>
</evidence>
<sequence length="92" mass="10396">MKFTYPAVFHKTEQGTYEGYFPDLACCYAKGDTLDEALEDAIHSAYDWISLELTEEEPDFPPVSDVADLGKSEGEIARNIAVNIRLFEGWDE</sequence>
<dbReference type="InterPro" id="IPR035069">
    <property type="entry name" value="TTHA1013/TTHA0281-like"/>
</dbReference>
<dbReference type="Pfam" id="PF15919">
    <property type="entry name" value="HicB_lk_antitox"/>
    <property type="match status" value="1"/>
</dbReference>
<dbReference type="EMBL" id="CZAL01000019">
    <property type="protein sequence ID" value="CUP85235.1"/>
    <property type="molecule type" value="Genomic_DNA"/>
</dbReference>
<dbReference type="EMBL" id="JAKNFS010000010">
    <property type="protein sequence ID" value="MCG4765612.1"/>
    <property type="molecule type" value="Genomic_DNA"/>
</dbReference>
<reference evidence="6 7" key="1">
    <citation type="submission" date="2015-09" db="EMBL/GenBank/DDBJ databases">
        <authorList>
            <consortium name="Pathogen Informatics"/>
        </authorList>
    </citation>
    <scope>NUCLEOTIDE SEQUENCE [LARGE SCALE GENOMIC DNA]</scope>
    <source>
        <strain evidence="2 6">2789STDY5608849</strain>
        <strain evidence="3 7">2789STDY5834885</strain>
    </source>
</reference>
<reference evidence="4" key="2">
    <citation type="submission" date="2021-02" db="EMBL/GenBank/DDBJ databases">
        <title>Metagenome-assembled genomes from human diarrheal sample B26.</title>
        <authorList>
            <person name="Ateba T.P."/>
            <person name="Alayande K.A."/>
            <person name="Mwanza M."/>
        </authorList>
    </citation>
    <scope>NUCLEOTIDE SEQUENCE</scope>
    <source>
        <strain evidence="4">06WH</strain>
    </source>
</reference>
<evidence type="ECO:0000313" key="3">
    <source>
        <dbReference type="EMBL" id="CUP85235.1"/>
    </source>
</evidence>
<evidence type="ECO:0000313" key="5">
    <source>
        <dbReference type="EMBL" id="MCG4765612.1"/>
    </source>
</evidence>
<protein>
    <submittedName>
        <fullName evidence="4">Type II toxin-antitoxin system HicB family antitoxin</fullName>
    </submittedName>
    <submittedName>
        <fullName evidence="3">Uncharacterized protein family (UPF0150)</fullName>
    </submittedName>
</protein>